<dbReference type="PROSITE" id="PS50267">
    <property type="entry name" value="NA_NEUROTRAN_SYMP_3"/>
    <property type="match status" value="1"/>
</dbReference>
<dbReference type="GO" id="GO:0005886">
    <property type="term" value="C:plasma membrane"/>
    <property type="evidence" value="ECO:0007669"/>
    <property type="project" value="TreeGrafter"/>
</dbReference>
<evidence type="ECO:0000256" key="4">
    <source>
        <dbReference type="ARBA" id="ARBA00022989"/>
    </source>
</evidence>
<comment type="subcellular location">
    <subcellularLocation>
        <location evidence="1">Membrane</location>
        <topology evidence="1">Multi-pass membrane protein</topology>
    </subcellularLocation>
</comment>
<feature type="transmembrane region" description="Helical" evidence="6">
    <location>
        <begin position="60"/>
        <end position="78"/>
    </location>
</feature>
<evidence type="ECO:0000256" key="1">
    <source>
        <dbReference type="ARBA" id="ARBA00004141"/>
    </source>
</evidence>
<dbReference type="EMBL" id="JADFTT010000407">
    <property type="protein sequence ID" value="KAG5761980.1"/>
    <property type="molecule type" value="Genomic_DNA"/>
</dbReference>
<sequence>MFLSIGVGFGLSSYAFYNSKHDKAVQDTLTMAACDSLYEVVGCFADSGVISFLGYSSDDISISLSTITVCFLAYHLALATRPGANARAIVFILTLAVFGLGSALALSESIVKLICHCGLGRKFSRVLITTVITLLSFLLSFVYYANLGLYLLDAVDTWIDNPSLIFVV</sequence>
<evidence type="ECO:0000256" key="6">
    <source>
        <dbReference type="SAM" id="Phobius"/>
    </source>
</evidence>
<feature type="transmembrane region" description="Helical" evidence="6">
    <location>
        <begin position="84"/>
        <end position="106"/>
    </location>
</feature>
<protein>
    <recommendedName>
        <fullName evidence="9">Transmembrane protein</fullName>
    </recommendedName>
</protein>
<reference evidence="7" key="1">
    <citation type="journal article" date="2020" name="bioRxiv">
        <title>Historical genomics reveals the evolutionary mechanisms behind multiple outbreaks of the host-specific coffee wilt pathogen Fusarium xylarioides.</title>
        <authorList>
            <person name="Peck D."/>
            <person name="Nowell R.W."/>
            <person name="Flood J."/>
            <person name="Ryan M.J."/>
            <person name="Barraclough T.G."/>
        </authorList>
    </citation>
    <scope>NUCLEOTIDE SEQUENCE</scope>
    <source>
        <strain evidence="7">IMI 127659i</strain>
    </source>
</reference>
<gene>
    <name evidence="7" type="ORF">H9Q72_009909</name>
</gene>
<keyword evidence="3 6" id="KW-0812">Transmembrane</keyword>
<evidence type="ECO:0000256" key="3">
    <source>
        <dbReference type="ARBA" id="ARBA00022692"/>
    </source>
</evidence>
<evidence type="ECO:0000313" key="8">
    <source>
        <dbReference type="Proteomes" id="UP000750502"/>
    </source>
</evidence>
<dbReference type="GO" id="GO:0035725">
    <property type="term" value="P:sodium ion transmembrane transport"/>
    <property type="evidence" value="ECO:0007669"/>
    <property type="project" value="TreeGrafter"/>
</dbReference>
<reference evidence="7" key="2">
    <citation type="submission" date="2020-10" db="EMBL/GenBank/DDBJ databases">
        <authorList>
            <person name="Peck L.D."/>
            <person name="Nowell R.W."/>
            <person name="Flood J."/>
            <person name="Ryan M.J."/>
            <person name="Barraclough T.G."/>
        </authorList>
    </citation>
    <scope>NUCLEOTIDE SEQUENCE</scope>
    <source>
        <strain evidence="7">IMI 127659i</strain>
    </source>
</reference>
<comment type="caution">
    <text evidence="7">The sequence shown here is derived from an EMBL/GenBank/DDBJ whole genome shotgun (WGS) entry which is preliminary data.</text>
</comment>
<keyword evidence="2" id="KW-0813">Transport</keyword>
<evidence type="ECO:0000256" key="5">
    <source>
        <dbReference type="ARBA" id="ARBA00023136"/>
    </source>
</evidence>
<dbReference type="OrthoDB" id="6581954at2759"/>
<keyword evidence="4 6" id="KW-1133">Transmembrane helix</keyword>
<dbReference type="AlphaFoldDB" id="A0A9P7L5P6"/>
<organism evidence="7 8">
    <name type="scientific">Fusarium xylarioides</name>
    <dbReference type="NCBI Taxonomy" id="221167"/>
    <lineage>
        <taxon>Eukaryota</taxon>
        <taxon>Fungi</taxon>
        <taxon>Dikarya</taxon>
        <taxon>Ascomycota</taxon>
        <taxon>Pezizomycotina</taxon>
        <taxon>Sordariomycetes</taxon>
        <taxon>Hypocreomycetidae</taxon>
        <taxon>Hypocreales</taxon>
        <taxon>Nectriaceae</taxon>
        <taxon>Fusarium</taxon>
        <taxon>Fusarium fujikuroi species complex</taxon>
    </lineage>
</organism>
<dbReference type="Proteomes" id="UP000750502">
    <property type="component" value="Unassembled WGS sequence"/>
</dbReference>
<name>A0A9P7L5P6_9HYPO</name>
<proteinExistence type="predicted"/>
<dbReference type="PANTHER" id="PTHR11616">
    <property type="entry name" value="SODIUM/CHLORIDE DEPENDENT TRANSPORTER"/>
    <property type="match status" value="1"/>
</dbReference>
<keyword evidence="5 6" id="KW-0472">Membrane</keyword>
<dbReference type="Pfam" id="PF00209">
    <property type="entry name" value="SNF"/>
    <property type="match status" value="1"/>
</dbReference>
<evidence type="ECO:0000256" key="2">
    <source>
        <dbReference type="ARBA" id="ARBA00022448"/>
    </source>
</evidence>
<dbReference type="InterPro" id="IPR000175">
    <property type="entry name" value="Na/ntran_symport"/>
</dbReference>
<evidence type="ECO:0008006" key="9">
    <source>
        <dbReference type="Google" id="ProtNLM"/>
    </source>
</evidence>
<keyword evidence="8" id="KW-1185">Reference proteome</keyword>
<dbReference type="SUPFAM" id="SSF161070">
    <property type="entry name" value="SNF-like"/>
    <property type="match status" value="1"/>
</dbReference>
<feature type="transmembrane region" description="Helical" evidence="6">
    <location>
        <begin position="126"/>
        <end position="145"/>
    </location>
</feature>
<dbReference type="PANTHER" id="PTHR11616:SF240">
    <property type="entry name" value="BLOATED TUBULES, ISOFORM B-RELATED"/>
    <property type="match status" value="1"/>
</dbReference>
<dbReference type="InterPro" id="IPR037272">
    <property type="entry name" value="SNS_sf"/>
</dbReference>
<accession>A0A9P7L5P6</accession>
<evidence type="ECO:0000313" key="7">
    <source>
        <dbReference type="EMBL" id="KAG5761980.1"/>
    </source>
</evidence>